<comment type="cofactor">
    <cofactor evidence="3">
        <name>Zn(2+)</name>
        <dbReference type="ChEBI" id="CHEBI:29105"/>
    </cofactor>
</comment>
<feature type="binding site" evidence="3">
    <location>
        <position position="295"/>
    </location>
    <ligand>
        <name>Zn(2+)</name>
        <dbReference type="ChEBI" id="CHEBI:29105"/>
    </ligand>
</feature>
<dbReference type="InterPro" id="IPR003726">
    <property type="entry name" value="HCY_dom"/>
</dbReference>
<proteinExistence type="predicted"/>
<dbReference type="GO" id="GO:0032259">
    <property type="term" value="P:methylation"/>
    <property type="evidence" value="ECO:0007669"/>
    <property type="project" value="UniProtKB-KW"/>
</dbReference>
<keyword evidence="1 3" id="KW-0489">Methyltransferase</keyword>
<reference evidence="6" key="1">
    <citation type="submission" date="2017-03" db="EMBL/GenBank/DDBJ databases">
        <authorList>
            <person name="Rodrigo-Torres L."/>
            <person name="Arahal R.D."/>
            <person name="Lucena T."/>
        </authorList>
    </citation>
    <scope>NUCLEOTIDE SEQUENCE [LARGE SCALE GENOMIC DNA]</scope>
    <source>
        <strain evidence="6">CECT 8411</strain>
    </source>
</reference>
<organism evidence="5 6">
    <name type="scientific">Ruegeria meonggei</name>
    <dbReference type="NCBI Taxonomy" id="1446476"/>
    <lineage>
        <taxon>Bacteria</taxon>
        <taxon>Pseudomonadati</taxon>
        <taxon>Pseudomonadota</taxon>
        <taxon>Alphaproteobacteria</taxon>
        <taxon>Rhodobacterales</taxon>
        <taxon>Roseobacteraceae</taxon>
        <taxon>Ruegeria</taxon>
    </lineage>
</organism>
<feature type="domain" description="Hcy-binding" evidence="4">
    <location>
        <begin position="10"/>
        <end position="310"/>
    </location>
</feature>
<keyword evidence="2 3" id="KW-0808">Transferase</keyword>
<evidence type="ECO:0000313" key="5">
    <source>
        <dbReference type="EMBL" id="SLN63522.1"/>
    </source>
</evidence>
<keyword evidence="3" id="KW-0862">Zinc</keyword>
<evidence type="ECO:0000256" key="3">
    <source>
        <dbReference type="PROSITE-ProRule" id="PRU00333"/>
    </source>
</evidence>
<dbReference type="PROSITE" id="PS50970">
    <property type="entry name" value="HCY"/>
    <property type="match status" value="1"/>
</dbReference>
<name>A0A1X6ZWB5_9RHOB</name>
<evidence type="ECO:0000313" key="6">
    <source>
        <dbReference type="Proteomes" id="UP000193778"/>
    </source>
</evidence>
<feature type="binding site" evidence="3">
    <location>
        <position position="296"/>
    </location>
    <ligand>
        <name>Zn(2+)</name>
        <dbReference type="ChEBI" id="CHEBI:29105"/>
    </ligand>
</feature>
<dbReference type="InterPro" id="IPR036589">
    <property type="entry name" value="HCY_dom_sf"/>
</dbReference>
<accession>A0A1X6ZWB5</accession>
<dbReference type="AlphaFoldDB" id="A0A1X6ZWB5"/>
<dbReference type="Gene3D" id="3.20.20.330">
    <property type="entry name" value="Homocysteine-binding-like domain"/>
    <property type="match status" value="1"/>
</dbReference>
<dbReference type="SUPFAM" id="SSF82282">
    <property type="entry name" value="Homocysteine S-methyltransferase"/>
    <property type="match status" value="1"/>
</dbReference>
<keyword evidence="3" id="KW-0479">Metal-binding</keyword>
<dbReference type="GO" id="GO:0008168">
    <property type="term" value="F:methyltransferase activity"/>
    <property type="evidence" value="ECO:0007669"/>
    <property type="project" value="UniProtKB-UniRule"/>
</dbReference>
<dbReference type="Proteomes" id="UP000193778">
    <property type="component" value="Unassembled WGS sequence"/>
</dbReference>
<keyword evidence="6" id="KW-1185">Reference proteome</keyword>
<dbReference type="PANTHER" id="PTHR11103:SF18">
    <property type="entry name" value="SLR1189 PROTEIN"/>
    <property type="match status" value="1"/>
</dbReference>
<dbReference type="OrthoDB" id="9803687at2"/>
<evidence type="ECO:0000259" key="4">
    <source>
        <dbReference type="PROSITE" id="PS50970"/>
    </source>
</evidence>
<gene>
    <name evidence="5" type="primary">yitJ_1</name>
    <name evidence="5" type="ORF">RUM8411_03149</name>
</gene>
<dbReference type="GO" id="GO:0046872">
    <property type="term" value="F:metal ion binding"/>
    <property type="evidence" value="ECO:0007669"/>
    <property type="project" value="UniProtKB-KW"/>
</dbReference>
<dbReference type="Pfam" id="PF02574">
    <property type="entry name" value="S-methyl_trans"/>
    <property type="match status" value="1"/>
</dbReference>
<protein>
    <submittedName>
        <fullName evidence="5">Bifunctional homocysteine S-methyltransferase/5,10-methylenetetrahydrofolate reductase</fullName>
    </submittedName>
</protein>
<sequence>MSVFEGCKMARKLPDEGDKKFLVYAGTGTDLIFNHGIELPGFASFPLLEKPSTRDVLAGQMQALVQLAGELGVGCILDAPTWMANADRAAPLGYDAERLREVNKDGVALMEEVRMAAGRDDVLVSACVGPRRDPYADIPPMTVEQSRNYHGAQLAVLKETSVDLVTAYTFNRLSEAAGCVLTARDIRLPIIMSLVVETDGCLADGTKLVDAIDQIEAETDGAALFYMVNCSHPTHFADALNAHPRLKGVVANASSCSHAELDEADTLDEGDPVQLGKEIADVMRENPSIRVFGGCCGTDMRHLREMALEVDRR</sequence>
<dbReference type="EMBL" id="FWFP01000009">
    <property type="protein sequence ID" value="SLN63522.1"/>
    <property type="molecule type" value="Genomic_DNA"/>
</dbReference>
<dbReference type="PANTHER" id="PTHR11103">
    <property type="entry name" value="SLR1189 PROTEIN"/>
    <property type="match status" value="1"/>
</dbReference>
<feature type="binding site" evidence="3">
    <location>
        <position position="230"/>
    </location>
    <ligand>
        <name>Zn(2+)</name>
        <dbReference type="ChEBI" id="CHEBI:29105"/>
    </ligand>
</feature>
<evidence type="ECO:0000256" key="2">
    <source>
        <dbReference type="ARBA" id="ARBA00022679"/>
    </source>
</evidence>
<evidence type="ECO:0000256" key="1">
    <source>
        <dbReference type="ARBA" id="ARBA00022603"/>
    </source>
</evidence>